<name>A0A6N2M0Q6_SALVM</name>
<reference evidence="2" key="1">
    <citation type="submission" date="2019-03" db="EMBL/GenBank/DDBJ databases">
        <authorList>
            <person name="Mank J."/>
            <person name="Almeida P."/>
        </authorList>
    </citation>
    <scope>NUCLEOTIDE SEQUENCE</scope>
    <source>
        <strain evidence="2">78183</strain>
    </source>
</reference>
<evidence type="ECO:0000256" key="1">
    <source>
        <dbReference type="SAM" id="MobiDB-lite"/>
    </source>
</evidence>
<sequence>MAPSFLDGNSLFNFVVRDGNGVKGLVDCGLSEVPEQYVQPPKERIDKLNASTHDNPPIDLSKLMDPT</sequence>
<protein>
    <submittedName>
        <fullName evidence="2">Uncharacterized protein</fullName>
    </submittedName>
</protein>
<dbReference type="AlphaFoldDB" id="A0A6N2M0Q6"/>
<feature type="region of interest" description="Disordered" evidence="1">
    <location>
        <begin position="42"/>
        <end position="67"/>
    </location>
</feature>
<proteinExistence type="predicted"/>
<organism evidence="2">
    <name type="scientific">Salix viminalis</name>
    <name type="common">Common osier</name>
    <name type="synonym">Basket willow</name>
    <dbReference type="NCBI Taxonomy" id="40686"/>
    <lineage>
        <taxon>Eukaryota</taxon>
        <taxon>Viridiplantae</taxon>
        <taxon>Streptophyta</taxon>
        <taxon>Embryophyta</taxon>
        <taxon>Tracheophyta</taxon>
        <taxon>Spermatophyta</taxon>
        <taxon>Magnoliopsida</taxon>
        <taxon>eudicotyledons</taxon>
        <taxon>Gunneridae</taxon>
        <taxon>Pentapetalae</taxon>
        <taxon>rosids</taxon>
        <taxon>fabids</taxon>
        <taxon>Malpighiales</taxon>
        <taxon>Salicaceae</taxon>
        <taxon>Saliceae</taxon>
        <taxon>Salix</taxon>
    </lineage>
</organism>
<dbReference type="EMBL" id="CAADRP010001641">
    <property type="protein sequence ID" value="VFU46391.1"/>
    <property type="molecule type" value="Genomic_DNA"/>
</dbReference>
<gene>
    <name evidence="2" type="ORF">SVIM_LOCUS293880</name>
</gene>
<evidence type="ECO:0000313" key="2">
    <source>
        <dbReference type="EMBL" id="VFU46391.1"/>
    </source>
</evidence>
<accession>A0A6N2M0Q6</accession>